<feature type="transmembrane region" description="Helical" evidence="1">
    <location>
        <begin position="122"/>
        <end position="139"/>
    </location>
</feature>
<feature type="transmembrane region" description="Helical" evidence="1">
    <location>
        <begin position="29"/>
        <end position="47"/>
    </location>
</feature>
<keyword evidence="3" id="KW-1185">Reference proteome</keyword>
<feature type="transmembrane region" description="Helical" evidence="1">
    <location>
        <begin position="98"/>
        <end position="116"/>
    </location>
</feature>
<dbReference type="Proteomes" id="UP000290759">
    <property type="component" value="Unassembled WGS sequence"/>
</dbReference>
<sequence>MSAPPALGSAAGSRPLRVGRPTGAGCRDTEWLSSFIMCVWALVLAAPGDSLAGPSFSAFHRLGLTETVWSCAFGATGGLRLAALYINGRSPRTPYARMLGAFFGFLSWGQVGFLVYDGTMQALGVVSPGVAVYGVLSAMELRSLYRASYDARYVTR</sequence>
<dbReference type="EMBL" id="QYBB01000059">
    <property type="protein sequence ID" value="RYC29282.1"/>
    <property type="molecule type" value="Genomic_DNA"/>
</dbReference>
<comment type="caution">
    <text evidence="2">The sequence shown here is derived from an EMBL/GenBank/DDBJ whole genome shotgun (WGS) entry which is preliminary data.</text>
</comment>
<gene>
    <name evidence="2" type="ORF">D3273_24825</name>
</gene>
<keyword evidence="1" id="KW-1133">Transmembrane helix</keyword>
<name>A0A4Q2TYU3_9HYPH</name>
<reference evidence="2 3" key="2">
    <citation type="submission" date="2019-02" db="EMBL/GenBank/DDBJ databases">
        <title>'Lichenibacterium ramalinii' gen. nov. sp. nov., 'Lichenibacterium minor' gen. nov. sp. nov.</title>
        <authorList>
            <person name="Pankratov T."/>
        </authorList>
    </citation>
    <scope>NUCLEOTIDE SEQUENCE [LARGE SCALE GENOMIC DNA]</scope>
    <source>
        <strain evidence="2 3">RmlP026</strain>
    </source>
</reference>
<reference evidence="2 3" key="1">
    <citation type="submission" date="2018-12" db="EMBL/GenBank/DDBJ databases">
        <authorList>
            <person name="Grouzdev D.S."/>
            <person name="Krutkina M.S."/>
        </authorList>
    </citation>
    <scope>NUCLEOTIDE SEQUENCE [LARGE SCALE GENOMIC DNA]</scope>
    <source>
        <strain evidence="2 3">RmlP026</strain>
    </source>
</reference>
<proteinExistence type="predicted"/>
<dbReference type="RefSeq" id="WP_129229650.1">
    <property type="nucleotide sequence ID" value="NZ_QYBB01000059.1"/>
</dbReference>
<evidence type="ECO:0008006" key="4">
    <source>
        <dbReference type="Google" id="ProtNLM"/>
    </source>
</evidence>
<evidence type="ECO:0000313" key="2">
    <source>
        <dbReference type="EMBL" id="RYC29282.1"/>
    </source>
</evidence>
<protein>
    <recommendedName>
        <fullName evidence="4">DUF4345 domain-containing protein</fullName>
    </recommendedName>
</protein>
<keyword evidence="1" id="KW-0812">Transmembrane</keyword>
<evidence type="ECO:0000256" key="1">
    <source>
        <dbReference type="SAM" id="Phobius"/>
    </source>
</evidence>
<keyword evidence="1" id="KW-0472">Membrane</keyword>
<dbReference type="AlphaFoldDB" id="A0A4Q2TYU3"/>
<organism evidence="2 3">
    <name type="scientific">Lichenibacterium minor</name>
    <dbReference type="NCBI Taxonomy" id="2316528"/>
    <lineage>
        <taxon>Bacteria</taxon>
        <taxon>Pseudomonadati</taxon>
        <taxon>Pseudomonadota</taxon>
        <taxon>Alphaproteobacteria</taxon>
        <taxon>Hyphomicrobiales</taxon>
        <taxon>Lichenihabitantaceae</taxon>
        <taxon>Lichenibacterium</taxon>
    </lineage>
</organism>
<feature type="transmembrane region" description="Helical" evidence="1">
    <location>
        <begin position="67"/>
        <end position="86"/>
    </location>
</feature>
<evidence type="ECO:0000313" key="3">
    <source>
        <dbReference type="Proteomes" id="UP000290759"/>
    </source>
</evidence>
<dbReference type="OrthoDB" id="7991622at2"/>
<accession>A0A4Q2TYU3</accession>